<protein>
    <submittedName>
        <fullName evidence="1">Putative tubular protein A</fullName>
    </submittedName>
</protein>
<dbReference type="InterPro" id="IPR033767">
    <property type="entry name" value="Tail_Gp11"/>
</dbReference>
<keyword evidence="2" id="KW-1185">Reference proteome</keyword>
<accession>A0AAU9EQM8</accession>
<dbReference type="Pfam" id="PF17212">
    <property type="entry name" value="Tube"/>
    <property type="match status" value="1"/>
</dbReference>
<evidence type="ECO:0000313" key="1">
    <source>
        <dbReference type="EMBL" id="BEQ12898.1"/>
    </source>
</evidence>
<organism evidence="1 2">
    <name type="scientific">Pseudomonas phage Ep4</name>
    <dbReference type="NCBI Taxonomy" id="3057492"/>
    <lineage>
        <taxon>Viruses</taxon>
        <taxon>Duplodnaviria</taxon>
        <taxon>Heunggongvirae</taxon>
        <taxon>Uroviricota</taxon>
        <taxon>Caudoviricetes</taxon>
        <taxon>Autographivirales</taxon>
        <taxon>Autoscriptoviridae</taxon>
        <taxon>Corkvirinae</taxon>
        <taxon>Actinidiaevirus</taxon>
        <taxon>Actinidiaevirus Ep4</taxon>
    </lineage>
</organism>
<name>A0AAU9EQM8_9CAUD</name>
<dbReference type="Proteomes" id="UP001304640">
    <property type="component" value="Segment"/>
</dbReference>
<dbReference type="EMBL" id="LC776701">
    <property type="protein sequence ID" value="BEQ12898.1"/>
    <property type="molecule type" value="Genomic_DNA"/>
</dbReference>
<reference evidence="1 2" key="1">
    <citation type="submission" date="2023-07" db="EMBL/GenBank/DDBJ databases">
        <title>Complete genome sequence of Pseudomonas phage Ep4.</title>
        <authorList>
            <person name="Aono M."/>
            <person name="Yagi H."/>
            <person name="Kobayashi K."/>
        </authorList>
    </citation>
    <scope>NUCLEOTIDE SEQUENCE [LARGE SCALE GENOMIC DNA]</scope>
    <source>
        <strain evidence="1 2">Ep4</strain>
    </source>
</reference>
<proteinExistence type="predicted"/>
<sequence length="210" mass="23569">MENRLKEGGKAFNPTAQHPYGYTRGIMLLLEAVNTCLSALGEARVTSTEVRHPTVDLIKNTVEMKKRSLLERGLWFNDSEVTMYPGTDGTLEYPEDALSVLGYGGEILIPRKGLLFDVDNNTGVFTEPKKLHVVYNVDFADLPECVANVVMYRSMREVYAGDLGVDAAVQNMQQNELAAMAQVEMLHLRNKRFSSRSRKGWVRLQNALRG</sequence>
<gene>
    <name evidence="1" type="ORF">Ep4_039</name>
</gene>
<evidence type="ECO:0000313" key="2">
    <source>
        <dbReference type="Proteomes" id="UP001304640"/>
    </source>
</evidence>